<dbReference type="STRING" id="732.ADJ80_00880"/>
<name>A0A336N7U7_AGGAP</name>
<dbReference type="InterPro" id="IPR007410">
    <property type="entry name" value="LpqE-like"/>
</dbReference>
<dbReference type="Pfam" id="PF04314">
    <property type="entry name" value="PCuAC"/>
    <property type="match status" value="1"/>
</dbReference>
<dbReference type="InterPro" id="IPR058248">
    <property type="entry name" value="Lxx211020-like"/>
</dbReference>
<evidence type="ECO:0000313" key="1">
    <source>
        <dbReference type="EMBL" id="SSY94333.1"/>
    </source>
</evidence>
<accession>A0A336N7U7</accession>
<dbReference type="Proteomes" id="UP000253728">
    <property type="component" value="Unassembled WGS sequence"/>
</dbReference>
<reference evidence="1 2" key="1">
    <citation type="submission" date="2018-06" db="EMBL/GenBank/DDBJ databases">
        <authorList>
            <consortium name="Pathogen Informatics"/>
            <person name="Doyle S."/>
        </authorList>
    </citation>
    <scope>NUCLEOTIDE SEQUENCE [LARGE SCALE GENOMIC DNA]</scope>
    <source>
        <strain evidence="1 2">NCTC5908</strain>
    </source>
</reference>
<dbReference type="PANTHER" id="PTHR36302:SF1">
    <property type="entry name" value="COPPER CHAPERONE PCU(A)C"/>
    <property type="match status" value="1"/>
</dbReference>
<dbReference type="SUPFAM" id="SSF110087">
    <property type="entry name" value="DR1885-like metal-binding protein"/>
    <property type="match status" value="1"/>
</dbReference>
<dbReference type="AlphaFoldDB" id="A0A336N7U7"/>
<proteinExistence type="predicted"/>
<dbReference type="EMBL" id="UFSP01000001">
    <property type="protein sequence ID" value="SSY94333.1"/>
    <property type="molecule type" value="Genomic_DNA"/>
</dbReference>
<dbReference type="InterPro" id="IPR036182">
    <property type="entry name" value="PCuAC_sf"/>
</dbReference>
<gene>
    <name evidence="1" type="ORF">NCTC5908_00801</name>
</gene>
<dbReference type="Gene3D" id="2.60.40.1890">
    <property type="entry name" value="PCu(A)C copper chaperone"/>
    <property type="match status" value="1"/>
</dbReference>
<sequence>MNNKEYEKVGGNIAFFCYILKAIGNADEINKSEKEKTMQRICKTLFFMTALLPFGVMAKVSVTNPTIIATQQAGEPSAIFMELHNSDNQAVNLAMVHSSQPANLVLHGTQNGKMITTTGIEIPAKGKVQLKPGGLHIMVFDSAKALRAGERFPLTLMFDNGEKVAVDAAIVGH</sequence>
<dbReference type="PANTHER" id="PTHR36302">
    <property type="entry name" value="BLR7088 PROTEIN"/>
    <property type="match status" value="1"/>
</dbReference>
<evidence type="ECO:0000313" key="2">
    <source>
        <dbReference type="Proteomes" id="UP000253728"/>
    </source>
</evidence>
<organism evidence="1 2">
    <name type="scientific">Aggregatibacter aphrophilus</name>
    <name type="common">Haemophilus aphrophilus</name>
    <dbReference type="NCBI Taxonomy" id="732"/>
    <lineage>
        <taxon>Bacteria</taxon>
        <taxon>Pseudomonadati</taxon>
        <taxon>Pseudomonadota</taxon>
        <taxon>Gammaproteobacteria</taxon>
        <taxon>Pasteurellales</taxon>
        <taxon>Pasteurellaceae</taxon>
        <taxon>Aggregatibacter</taxon>
    </lineage>
</organism>
<protein>
    <submittedName>
        <fullName evidence="1">Uncharacterized protein conserved in bacteria</fullName>
    </submittedName>
</protein>